<dbReference type="Proteomes" id="UP000292447">
    <property type="component" value="Chromosome IV"/>
</dbReference>
<evidence type="ECO:0000256" key="1">
    <source>
        <dbReference type="ARBA" id="ARBA00022723"/>
    </source>
</evidence>
<dbReference type="FunFam" id="4.10.1060.10:FF:000024">
    <property type="entry name" value="RNA-binding protein"/>
    <property type="match status" value="1"/>
</dbReference>
<dbReference type="InterPro" id="IPR036397">
    <property type="entry name" value="RNaseH_sf"/>
</dbReference>
<dbReference type="Gene3D" id="3.30.70.330">
    <property type="match status" value="1"/>
</dbReference>
<dbReference type="PROSITE" id="PS50199">
    <property type="entry name" value="ZF_RANBP2_2"/>
    <property type="match status" value="2"/>
</dbReference>
<feature type="compositionally biased region" description="Polar residues" evidence="6">
    <location>
        <begin position="494"/>
        <end position="514"/>
    </location>
</feature>
<organism evidence="9 10">
    <name type="scientific">Metschnikowia aff. pulcherrima</name>
    <dbReference type="NCBI Taxonomy" id="2163413"/>
    <lineage>
        <taxon>Eukaryota</taxon>
        <taxon>Fungi</taxon>
        <taxon>Dikarya</taxon>
        <taxon>Ascomycota</taxon>
        <taxon>Saccharomycotina</taxon>
        <taxon>Pichiomycetes</taxon>
        <taxon>Metschnikowiaceae</taxon>
        <taxon>Metschnikowia</taxon>
    </lineage>
</organism>
<reference evidence="10" key="1">
    <citation type="submission" date="2019-03" db="EMBL/GenBank/DDBJ databases">
        <title>Snf2 controls pulcherriminic acid biosynthesis and connects pigmentation and antifungal activity of the yeast Metschnikowia pulcherrima.</title>
        <authorList>
            <person name="Gore-Lloyd D."/>
            <person name="Sumann I."/>
            <person name="Brachmann A.O."/>
            <person name="Schneeberger K."/>
            <person name="Ortiz-Merino R.A."/>
            <person name="Moreno-Beltran M."/>
            <person name="Schlaefli M."/>
            <person name="Kirner P."/>
            <person name="Santos Kron A."/>
            <person name="Wolfe K.H."/>
            <person name="Piel J."/>
            <person name="Ahrens C.H."/>
            <person name="Henk D."/>
            <person name="Freimoser F.M."/>
        </authorList>
    </citation>
    <scope>NUCLEOTIDE SEQUENCE [LARGE SCALE GENOMIC DNA]</scope>
    <source>
        <strain evidence="10">APC 1.2</strain>
    </source>
</reference>
<evidence type="ECO:0000259" key="8">
    <source>
        <dbReference type="PROSITE" id="PS50199"/>
    </source>
</evidence>
<dbReference type="GO" id="GO:0003729">
    <property type="term" value="F:mRNA binding"/>
    <property type="evidence" value="ECO:0007669"/>
    <property type="project" value="TreeGrafter"/>
</dbReference>
<keyword evidence="4" id="KW-0694">RNA-binding</keyword>
<dbReference type="InterPro" id="IPR000504">
    <property type="entry name" value="RRM_dom"/>
</dbReference>
<evidence type="ECO:0000256" key="2">
    <source>
        <dbReference type="ARBA" id="ARBA00022771"/>
    </source>
</evidence>
<keyword evidence="3" id="KW-0862">Zinc</keyword>
<feature type="domain" description="RanBP2-type" evidence="8">
    <location>
        <begin position="338"/>
        <end position="367"/>
    </location>
</feature>
<feature type="region of interest" description="Disordered" evidence="6">
    <location>
        <begin position="604"/>
        <end position="662"/>
    </location>
</feature>
<dbReference type="InterPro" id="IPR012677">
    <property type="entry name" value="Nucleotide-bd_a/b_plait_sf"/>
</dbReference>
<accession>A0A4P6XT16</accession>
<protein>
    <submittedName>
        <fullName evidence="9">Zn-finger protein</fullName>
    </submittedName>
</protein>
<feature type="domain" description="RanBP2-type" evidence="8">
    <location>
        <begin position="457"/>
        <end position="488"/>
    </location>
</feature>
<evidence type="ECO:0000256" key="6">
    <source>
        <dbReference type="SAM" id="MobiDB-lite"/>
    </source>
</evidence>
<dbReference type="InterPro" id="IPR035979">
    <property type="entry name" value="RBD_domain_sf"/>
</dbReference>
<evidence type="ECO:0000313" key="9">
    <source>
        <dbReference type="EMBL" id="QBM89298.1"/>
    </source>
</evidence>
<dbReference type="InterPro" id="IPR012337">
    <property type="entry name" value="RNaseH-like_sf"/>
</dbReference>
<evidence type="ECO:0000256" key="4">
    <source>
        <dbReference type="PROSITE-ProRule" id="PRU00176"/>
    </source>
</evidence>
<dbReference type="SUPFAM" id="SSF53098">
    <property type="entry name" value="Ribonuclease H-like"/>
    <property type="match status" value="1"/>
</dbReference>
<dbReference type="PANTHER" id="PTHR23111:SF40">
    <property type="entry name" value="RNA-BINDING PROTEIN INVOLVED IN HETEROCHROMATIN ASSEMBLY-RELATED"/>
    <property type="match status" value="1"/>
</dbReference>
<feature type="compositionally biased region" description="Low complexity" evidence="6">
    <location>
        <begin position="554"/>
        <end position="565"/>
    </location>
</feature>
<feature type="domain" description="RRM" evidence="7">
    <location>
        <begin position="228"/>
        <end position="317"/>
    </location>
</feature>
<dbReference type="SUPFAM" id="SSF54928">
    <property type="entry name" value="RNA-binding domain, RBD"/>
    <property type="match status" value="1"/>
</dbReference>
<evidence type="ECO:0000259" key="7">
    <source>
        <dbReference type="PROSITE" id="PS50102"/>
    </source>
</evidence>
<dbReference type="PROSITE" id="PS50102">
    <property type="entry name" value="RRM"/>
    <property type="match status" value="1"/>
</dbReference>
<evidence type="ECO:0000256" key="3">
    <source>
        <dbReference type="ARBA" id="ARBA00022833"/>
    </source>
</evidence>
<sequence>MADLFVVVHFATTFDGSAAYVPRDACEVMAISWCTVDARSLSTLALQSILVKPINTPVTPDCTHRYNLSWGDVKDGLSFRDAVAEFDRKLMEQVAEKLFSFLTVDVHSLRVLLPREARDKSVVLPAYLQHPRVFDLRNEYLKWQSVHPEALSYPSSSLGNIITALGVEVALKWSDDVQDDVKTAAEVYAKILVQLLKKSEPLESHMSVLTKPFDAALDAKAFLAERSKILYLSNLPSDTTQSELESWFTQSGGRPVAFWALKSADSDAKPSQPGLASKEKSISGFAIFAKHEEAAEALYMNGRALLDKVVEVQASSTKVLDRASSLLTSFPTLKNRPRPGDWTCPSCGFSNFQRRIACFRCSFPATSAIAIQDQIYTGPNGDGRDSSATSGMPTGMRKNKFDDRQMYAGHGGYQDQYQASNSGMKNLTSHSNGFGHNYNHHGGSNQRPHYNSQVPFRAGDWKCPNESCQYHNFAKNSCCLKCGAPKPASVMHHNVSNGTNSGSHPAAGSNATGSVHSVNTTAAAIAAATASGQPLTFNNNIFGLQQPMPHHSRQSNSSHSSSLSSPIHNNGLYSNISHLQQLQYQQNKSQGSLHYPQNSSALFQQGHSAQGKQNQSQSLNNSPGLNVQQGYSYKQQREAGNTSGSSGMNSLSNQISSMSLNN</sequence>
<proteinExistence type="predicted"/>
<gene>
    <name evidence="9" type="primary">MPUL0D03660</name>
    <name evidence="9" type="ORF">METSCH_D03660</name>
</gene>
<dbReference type="SUPFAM" id="SSF90209">
    <property type="entry name" value="Ran binding protein zinc finger-like"/>
    <property type="match status" value="2"/>
</dbReference>
<feature type="region of interest" description="Disordered" evidence="6">
    <location>
        <begin position="540"/>
        <end position="572"/>
    </location>
</feature>
<dbReference type="GO" id="GO:0008270">
    <property type="term" value="F:zinc ion binding"/>
    <property type="evidence" value="ECO:0007669"/>
    <property type="project" value="UniProtKB-KW"/>
</dbReference>
<dbReference type="SMART" id="SM00547">
    <property type="entry name" value="ZnF_RBZ"/>
    <property type="match status" value="2"/>
</dbReference>
<dbReference type="Gene3D" id="4.10.1060.10">
    <property type="entry name" value="Zinc finger, RanBP2-type"/>
    <property type="match status" value="2"/>
</dbReference>
<keyword evidence="2 5" id="KW-0863">Zinc-finger</keyword>
<feature type="region of interest" description="Disordered" evidence="6">
    <location>
        <begin position="493"/>
        <end position="514"/>
    </location>
</feature>
<dbReference type="AlphaFoldDB" id="A0A4P6XT16"/>
<dbReference type="PANTHER" id="PTHR23111">
    <property type="entry name" value="ZINC FINGER PROTEIN"/>
    <property type="match status" value="1"/>
</dbReference>
<name>A0A4P6XT16_9ASCO</name>
<dbReference type="Pfam" id="PF00641">
    <property type="entry name" value="Zn_ribbon_RanBP"/>
    <property type="match status" value="2"/>
</dbReference>
<keyword evidence="10" id="KW-1185">Reference proteome</keyword>
<dbReference type="InterPro" id="IPR036443">
    <property type="entry name" value="Znf_RanBP2_sf"/>
</dbReference>
<keyword evidence="1" id="KW-0479">Metal-binding</keyword>
<dbReference type="EMBL" id="CP034459">
    <property type="protein sequence ID" value="QBM89298.1"/>
    <property type="molecule type" value="Genomic_DNA"/>
</dbReference>
<dbReference type="STRING" id="2163413.A0A4P6XT16"/>
<dbReference type="PROSITE" id="PS01358">
    <property type="entry name" value="ZF_RANBP2_1"/>
    <property type="match status" value="2"/>
</dbReference>
<evidence type="ECO:0000313" key="10">
    <source>
        <dbReference type="Proteomes" id="UP000292447"/>
    </source>
</evidence>
<dbReference type="InterPro" id="IPR001876">
    <property type="entry name" value="Znf_RanBP2"/>
</dbReference>
<dbReference type="Gene3D" id="3.30.420.10">
    <property type="entry name" value="Ribonuclease H-like superfamily/Ribonuclease H"/>
    <property type="match status" value="1"/>
</dbReference>
<evidence type="ECO:0000256" key="5">
    <source>
        <dbReference type="PROSITE-ProRule" id="PRU00322"/>
    </source>
</evidence>